<protein>
    <submittedName>
        <fullName evidence="1">Ig-like domain-containing protein</fullName>
    </submittedName>
</protein>
<dbReference type="EMBL" id="JAVIFY010000004">
    <property type="protein sequence ID" value="MDQ9091295.1"/>
    <property type="molecule type" value="Genomic_DNA"/>
</dbReference>
<dbReference type="Gene3D" id="2.60.40.1080">
    <property type="match status" value="1"/>
</dbReference>
<evidence type="ECO:0000313" key="2">
    <source>
        <dbReference type="Proteomes" id="UP001226574"/>
    </source>
</evidence>
<reference evidence="1 2" key="1">
    <citation type="submission" date="2023-08" db="EMBL/GenBank/DDBJ databases">
        <title>Pseudoalteromonas haloplanktis LL1 genome.</title>
        <authorList>
            <person name="Wu S."/>
        </authorList>
    </citation>
    <scope>NUCLEOTIDE SEQUENCE [LARGE SCALE GENOMIC DNA]</scope>
    <source>
        <strain evidence="1 2">LL1</strain>
    </source>
</reference>
<dbReference type="Proteomes" id="UP001226574">
    <property type="component" value="Unassembled WGS sequence"/>
</dbReference>
<sequence>MKQVNFTLLILSLTSILIGCGGGNSDDSTDLVIQPPLVLNANNTVSTFKQYSDGVVNLSGSVKVSDGQTGYELVDVAPLDDEQACTIKEKNSDNFVVASDAATACYFKYTVIDSNSGDAQSSAVSQISFQPSNENVSINKTRLTPLSVVISASECEDIDISANVPTGSQVSSELVTIGNGTASIDLDTNIIHFCVGSNIDAATQSDVYYSVVDTESEVVSLGSITVTVNGQGNISPEANNFSYYFDPAKMEVKVPTSDEVIIDVNDFVEDADLDPVQLIGVSAIGADVAINESDDLDNTEFSFTSSTAGTKYISYQVTDHYGGYGVGVIKVEVAAPYQDFFVDTGDVSTSYTLTAPMTLSQAQYLGVNYYDADNTGEYEMATFLTNQALAICEARGGTLATKTDFFDNSGLVYQPGYDIGTLMGWPDGRYVVDTKSDYTGDYIVWNTAGPYFDDVGLAQGNYFSCKNIVPTDFKIRDPHYIIAGTIKDLEATYTNSLGENQFYIGALEWTSSDPSILQIDERSGVAEGIDEGTVTITARSLDNRFKDSIEVDVITDILVFGMGSLDNQNDNGFNLAVEQTNRGYPVAANAILRSTDNFGANGTVKLKANWVFETARDGRFSELRAALAREYPPAVVQIGYPNQPDATTTNALRDFLYDGGVLMYFSQDKTPTNNIMRAVFGDQADAGTFTGAGGVFKFNNIDDPVINGPFGDLRNKYWGLDQSQVAYTYNLPDDSYVAFSQTYDESRGWDAGGSIKRTGITALRHKTLKFIWTGDAGFFGYHTNDPNYSETHTNAYPLMVADYNQNFADGDFRPADKLGYGSSTKFAVSNSTFFANAVTWLFGAAPSQTE</sequence>
<keyword evidence="2" id="KW-1185">Reference proteome</keyword>
<dbReference type="InterPro" id="IPR008964">
    <property type="entry name" value="Invasin/intimin_cell_adhesion"/>
</dbReference>
<dbReference type="SUPFAM" id="SSF49373">
    <property type="entry name" value="Invasin/intimin cell-adhesion fragments"/>
    <property type="match status" value="1"/>
</dbReference>
<dbReference type="RefSeq" id="WP_309038668.1">
    <property type="nucleotide sequence ID" value="NZ_JAVIFY010000004.1"/>
</dbReference>
<dbReference type="PROSITE" id="PS51257">
    <property type="entry name" value="PROKAR_LIPOPROTEIN"/>
    <property type="match status" value="1"/>
</dbReference>
<proteinExistence type="predicted"/>
<organism evidence="1 2">
    <name type="scientific">Pseudoalteromonas haloplanktis</name>
    <name type="common">Alteromonas haloplanktis</name>
    <dbReference type="NCBI Taxonomy" id="228"/>
    <lineage>
        <taxon>Bacteria</taxon>
        <taxon>Pseudomonadati</taxon>
        <taxon>Pseudomonadota</taxon>
        <taxon>Gammaproteobacteria</taxon>
        <taxon>Alteromonadales</taxon>
        <taxon>Pseudoalteromonadaceae</taxon>
        <taxon>Pseudoalteromonas</taxon>
    </lineage>
</organism>
<evidence type="ECO:0000313" key="1">
    <source>
        <dbReference type="EMBL" id="MDQ9091295.1"/>
    </source>
</evidence>
<gene>
    <name evidence="1" type="ORF">RC083_06780</name>
</gene>
<accession>A0ABU1BAD1</accession>
<comment type="caution">
    <text evidence="1">The sequence shown here is derived from an EMBL/GenBank/DDBJ whole genome shotgun (WGS) entry which is preliminary data.</text>
</comment>
<name>A0ABU1BAD1_PSEHA</name>